<keyword evidence="1" id="KW-0812">Transmembrane</keyword>
<protein>
    <submittedName>
        <fullName evidence="2">Uncharacterized protein</fullName>
    </submittedName>
</protein>
<reference evidence="2" key="1">
    <citation type="submission" date="2020-03" db="EMBL/GenBank/DDBJ databases">
        <title>Hybrid Assembly of Korean Phytophthora infestans isolates.</title>
        <authorList>
            <person name="Prokchorchik M."/>
            <person name="Lee Y."/>
            <person name="Seo J."/>
            <person name="Cho J.-H."/>
            <person name="Park Y.-E."/>
            <person name="Jang D.-C."/>
            <person name="Im J.-S."/>
            <person name="Choi J.-G."/>
            <person name="Park H.-J."/>
            <person name="Lee G.-B."/>
            <person name="Lee Y.-G."/>
            <person name="Hong S.-Y."/>
            <person name="Cho K."/>
            <person name="Sohn K.H."/>
        </authorList>
    </citation>
    <scope>NUCLEOTIDE SEQUENCE</scope>
    <source>
        <strain evidence="2">KR_2_A2</strain>
    </source>
</reference>
<dbReference type="EMBL" id="JAACNO010001423">
    <property type="protein sequence ID" value="KAF4140683.1"/>
    <property type="molecule type" value="Genomic_DNA"/>
</dbReference>
<comment type="caution">
    <text evidence="2">The sequence shown here is derived from an EMBL/GenBank/DDBJ whole genome shotgun (WGS) entry which is preliminary data.</text>
</comment>
<keyword evidence="1" id="KW-1133">Transmembrane helix</keyword>
<sequence length="100" mass="10639">MDNADVVMGAGRAACKTGTSAATFGSIGLLTYLQAIAIVARCLVLHFFGNGKSCLLYKRMLLVYFSSSSTDPALEPKFAINSTILLNPMSIRGLDLKFGT</sequence>
<accession>A0A8S9UJH1</accession>
<organism evidence="2 3">
    <name type="scientific">Phytophthora infestans</name>
    <name type="common">Potato late blight agent</name>
    <name type="synonym">Botrytis infestans</name>
    <dbReference type="NCBI Taxonomy" id="4787"/>
    <lineage>
        <taxon>Eukaryota</taxon>
        <taxon>Sar</taxon>
        <taxon>Stramenopiles</taxon>
        <taxon>Oomycota</taxon>
        <taxon>Peronosporomycetes</taxon>
        <taxon>Peronosporales</taxon>
        <taxon>Peronosporaceae</taxon>
        <taxon>Phytophthora</taxon>
    </lineage>
</organism>
<proteinExistence type="predicted"/>
<dbReference type="AlphaFoldDB" id="A0A8S9UJH1"/>
<name>A0A8S9UJH1_PHYIN</name>
<evidence type="ECO:0000256" key="1">
    <source>
        <dbReference type="SAM" id="Phobius"/>
    </source>
</evidence>
<evidence type="ECO:0000313" key="3">
    <source>
        <dbReference type="Proteomes" id="UP000704712"/>
    </source>
</evidence>
<gene>
    <name evidence="2" type="ORF">GN958_ATG10130</name>
</gene>
<keyword evidence="1" id="KW-0472">Membrane</keyword>
<evidence type="ECO:0000313" key="2">
    <source>
        <dbReference type="EMBL" id="KAF4140683.1"/>
    </source>
</evidence>
<feature type="transmembrane region" description="Helical" evidence="1">
    <location>
        <begin position="29"/>
        <end position="49"/>
    </location>
</feature>
<dbReference type="Proteomes" id="UP000704712">
    <property type="component" value="Unassembled WGS sequence"/>
</dbReference>